<gene>
    <name evidence="2" type="ORF">PUNSTDRAFT_107749</name>
</gene>
<dbReference type="eggNOG" id="ENOG502QSAH">
    <property type="taxonomic scope" value="Eukaryota"/>
</dbReference>
<accession>R7S3W3</accession>
<keyword evidence="3" id="KW-1185">Reference proteome</keyword>
<dbReference type="SUPFAM" id="SSF48452">
    <property type="entry name" value="TPR-like"/>
    <property type="match status" value="1"/>
</dbReference>
<evidence type="ECO:0000313" key="3">
    <source>
        <dbReference type="Proteomes" id="UP000054196"/>
    </source>
</evidence>
<dbReference type="InterPro" id="IPR011990">
    <property type="entry name" value="TPR-like_helical_dom_sf"/>
</dbReference>
<dbReference type="Proteomes" id="UP000054196">
    <property type="component" value="Unassembled WGS sequence"/>
</dbReference>
<dbReference type="HOGENOM" id="CLU_040959_2_0_1"/>
<feature type="compositionally biased region" description="Acidic residues" evidence="1">
    <location>
        <begin position="352"/>
        <end position="376"/>
    </location>
</feature>
<dbReference type="OrthoDB" id="1914839at2759"/>
<dbReference type="GeneID" id="18876119"/>
<dbReference type="AlphaFoldDB" id="R7S3W3"/>
<name>R7S3W3_PUNST</name>
<feature type="region of interest" description="Disordered" evidence="1">
    <location>
        <begin position="343"/>
        <end position="376"/>
    </location>
</feature>
<dbReference type="Pfam" id="PF14559">
    <property type="entry name" value="TPR_19"/>
    <property type="match status" value="2"/>
</dbReference>
<evidence type="ECO:0000313" key="2">
    <source>
        <dbReference type="EMBL" id="EIN04898.1"/>
    </source>
</evidence>
<reference evidence="3" key="1">
    <citation type="journal article" date="2012" name="Science">
        <title>The Paleozoic origin of enzymatic lignin decomposition reconstructed from 31 fungal genomes.</title>
        <authorList>
            <person name="Floudas D."/>
            <person name="Binder M."/>
            <person name="Riley R."/>
            <person name="Barry K."/>
            <person name="Blanchette R.A."/>
            <person name="Henrissat B."/>
            <person name="Martinez A.T."/>
            <person name="Otillar R."/>
            <person name="Spatafora J.W."/>
            <person name="Yadav J.S."/>
            <person name="Aerts A."/>
            <person name="Benoit I."/>
            <person name="Boyd A."/>
            <person name="Carlson A."/>
            <person name="Copeland A."/>
            <person name="Coutinho P.M."/>
            <person name="de Vries R.P."/>
            <person name="Ferreira P."/>
            <person name="Findley K."/>
            <person name="Foster B."/>
            <person name="Gaskell J."/>
            <person name="Glotzer D."/>
            <person name="Gorecki P."/>
            <person name="Heitman J."/>
            <person name="Hesse C."/>
            <person name="Hori C."/>
            <person name="Igarashi K."/>
            <person name="Jurgens J.A."/>
            <person name="Kallen N."/>
            <person name="Kersten P."/>
            <person name="Kohler A."/>
            <person name="Kuees U."/>
            <person name="Kumar T.K.A."/>
            <person name="Kuo A."/>
            <person name="LaButti K."/>
            <person name="Larrondo L.F."/>
            <person name="Lindquist E."/>
            <person name="Ling A."/>
            <person name="Lombard V."/>
            <person name="Lucas S."/>
            <person name="Lundell T."/>
            <person name="Martin R."/>
            <person name="McLaughlin D.J."/>
            <person name="Morgenstern I."/>
            <person name="Morin E."/>
            <person name="Murat C."/>
            <person name="Nagy L.G."/>
            <person name="Nolan M."/>
            <person name="Ohm R.A."/>
            <person name="Patyshakuliyeva A."/>
            <person name="Rokas A."/>
            <person name="Ruiz-Duenas F.J."/>
            <person name="Sabat G."/>
            <person name="Salamov A."/>
            <person name="Samejima M."/>
            <person name="Schmutz J."/>
            <person name="Slot J.C."/>
            <person name="St John F."/>
            <person name="Stenlid J."/>
            <person name="Sun H."/>
            <person name="Sun S."/>
            <person name="Syed K."/>
            <person name="Tsang A."/>
            <person name="Wiebenga A."/>
            <person name="Young D."/>
            <person name="Pisabarro A."/>
            <person name="Eastwood D.C."/>
            <person name="Martin F."/>
            <person name="Cullen D."/>
            <person name="Grigoriev I.V."/>
            <person name="Hibbett D.S."/>
        </authorList>
    </citation>
    <scope>NUCLEOTIDE SEQUENCE [LARGE SCALE GENOMIC DNA]</scope>
    <source>
        <strain evidence="3">HHB-11173 SS5</strain>
    </source>
</reference>
<dbReference type="EMBL" id="JH687552">
    <property type="protein sequence ID" value="EIN04898.1"/>
    <property type="molecule type" value="Genomic_DNA"/>
</dbReference>
<proteinExistence type="predicted"/>
<dbReference type="KEGG" id="psq:PUNSTDRAFT_107749"/>
<organism evidence="2 3">
    <name type="scientific">Punctularia strigosozonata (strain HHB-11173)</name>
    <name type="common">White-rot fungus</name>
    <dbReference type="NCBI Taxonomy" id="741275"/>
    <lineage>
        <taxon>Eukaryota</taxon>
        <taxon>Fungi</taxon>
        <taxon>Dikarya</taxon>
        <taxon>Basidiomycota</taxon>
        <taxon>Agaricomycotina</taxon>
        <taxon>Agaricomycetes</taxon>
        <taxon>Corticiales</taxon>
        <taxon>Punctulariaceae</taxon>
        <taxon>Punctularia</taxon>
    </lineage>
</organism>
<dbReference type="CDD" id="cd24142">
    <property type="entry name" value="ACL4-like"/>
    <property type="match status" value="1"/>
</dbReference>
<dbReference type="RefSeq" id="XP_007387821.1">
    <property type="nucleotide sequence ID" value="XM_007387759.1"/>
</dbReference>
<dbReference type="OMA" id="CIEMGLY"/>
<evidence type="ECO:0000256" key="1">
    <source>
        <dbReference type="SAM" id="MobiDB-lite"/>
    </source>
</evidence>
<protein>
    <submittedName>
        <fullName evidence="2">TPR-like protein</fullName>
    </submittedName>
</protein>
<dbReference type="Gene3D" id="1.25.40.10">
    <property type="entry name" value="Tetratricopeptide repeat domain"/>
    <property type="match status" value="1"/>
</dbReference>
<sequence>MGRTRNKKTKAITTLDVLARQKEPPSSAALLEKAQSLIVQCDYELAKRFIERALQADTTDSTAREMLGVVQLELGDLDDAKQTFESLVPPSSTAPPTPPTSAFLYLAQLVAEDDPHSALRYYQTAVDILQAQLKGKARASDDDKNDETETKQTAVRALISMVEIWMDPAQDLCFDPVAEKTCEELLQKALVTDPGNAEATQMLASVRMSQQRPDEAKQLLDQAWSVWKDFDVDDPRLPSLETRLALVRLFLELALFAPALLVLQGVMAVDDQEVEAWYLEGWCFFLMAEQSKTSGEPIEGLTWEELAKDAYDCLQTCKTLHTNQDHPDRPLLEHAEELMHTLDGFGITPSPADEEDDEWEEADSDDVGSDDDIEMS</sequence>